<keyword evidence="3 9" id="KW-0812">Transmembrane</keyword>
<dbReference type="Gene3D" id="1.25.40.10">
    <property type="entry name" value="Tetratricopeptide repeat domain"/>
    <property type="match status" value="1"/>
</dbReference>
<dbReference type="eggNOG" id="COG2976">
    <property type="taxonomic scope" value="Bacteria"/>
</dbReference>
<dbReference type="PANTHER" id="PTHR38035:SF1">
    <property type="entry name" value="ANCILLARY SECYEG TRANSLOCON SUBUNIT"/>
    <property type="match status" value="1"/>
</dbReference>
<dbReference type="RefSeq" id="WP_006034745.1">
    <property type="nucleotide sequence ID" value="NZ_AAQJ02000001.1"/>
</dbReference>
<evidence type="ECO:0000256" key="4">
    <source>
        <dbReference type="ARBA" id="ARBA00022989"/>
    </source>
</evidence>
<dbReference type="GO" id="GO:0044877">
    <property type="term" value="F:protein-containing complex binding"/>
    <property type="evidence" value="ECO:0007669"/>
    <property type="project" value="InterPro"/>
</dbReference>
<comment type="caution">
    <text evidence="11">The sequence shown here is derived from an EMBL/GenBank/DDBJ whole genome shotgun (WGS) entry which is preliminary data.</text>
</comment>
<reference evidence="11" key="2">
    <citation type="submission" date="2007-10" db="EMBL/GenBank/DDBJ databases">
        <authorList>
            <person name="Myers G.S."/>
        </authorList>
    </citation>
    <scope>NUCLEOTIDE SEQUENCE [LARGE SCALE GENOMIC DNA]</scope>
</reference>
<protein>
    <recommendedName>
        <fullName evidence="8">Ancillary SecYEG translocon subunit</fullName>
    </recommendedName>
</protein>
<evidence type="ECO:0000256" key="7">
    <source>
        <dbReference type="ARBA" id="ARBA00024197"/>
    </source>
</evidence>
<feature type="domain" description="Ancillary SecYEG translocon subunit/Cell division coordinator CpoB TPR" evidence="10">
    <location>
        <begin position="14"/>
        <end position="206"/>
    </location>
</feature>
<feature type="transmembrane region" description="Helical" evidence="9">
    <location>
        <begin position="20"/>
        <end position="41"/>
    </location>
</feature>
<dbReference type="PIRSF" id="PIRSF006170">
    <property type="entry name" value="YfgM"/>
    <property type="match status" value="1"/>
</dbReference>
<evidence type="ECO:0000313" key="11">
    <source>
        <dbReference type="EMBL" id="EDP45757.1"/>
    </source>
</evidence>
<evidence type="ECO:0000256" key="2">
    <source>
        <dbReference type="ARBA" id="ARBA00022475"/>
    </source>
</evidence>
<keyword evidence="2" id="KW-1003">Cell membrane</keyword>
<evidence type="ECO:0000256" key="9">
    <source>
        <dbReference type="SAM" id="Phobius"/>
    </source>
</evidence>
<dbReference type="GO" id="GO:0005886">
    <property type="term" value="C:plasma membrane"/>
    <property type="evidence" value="ECO:0007669"/>
    <property type="project" value="UniProtKB-SubCell"/>
</dbReference>
<dbReference type="InterPro" id="IPR011990">
    <property type="entry name" value="TPR-like_helical_dom_sf"/>
</dbReference>
<dbReference type="InterPro" id="IPR026039">
    <property type="entry name" value="YfgM"/>
</dbReference>
<accession>A8PKJ9</accession>
<evidence type="ECO:0000313" key="12">
    <source>
        <dbReference type="Proteomes" id="UP000054075"/>
    </source>
</evidence>
<dbReference type="InterPro" id="IPR018704">
    <property type="entry name" value="SecYEG/CpoB_TPR"/>
</dbReference>
<name>A8PKJ9_9COXI</name>
<comment type="subcellular location">
    <subcellularLocation>
        <location evidence="1">Cell membrane</location>
        <topology evidence="1">Single-pass type II membrane protein</topology>
    </subcellularLocation>
</comment>
<dbReference type="Proteomes" id="UP000054075">
    <property type="component" value="Unassembled WGS sequence"/>
</dbReference>
<dbReference type="OrthoDB" id="9789675at2"/>
<evidence type="ECO:0000256" key="8">
    <source>
        <dbReference type="ARBA" id="ARBA00024235"/>
    </source>
</evidence>
<sequence>MNELIEIEQAEHVKKWFRDYGGGIVLGIIFAIFVSLGWNYWHQSRENNLSIASMQYEHLVVAIISNENITTLKKRAEEIIKNYAYTPYASLAALQLAKIAVNQNNLVLAANRLTWVVDHGHDQTLRSIAKMRLVRILLAQNRPIEALKRVSQNEDKAYAPIFLEEKGDIFKYLGYNRKALLNYLAAKQAFGNIKQPLLEMKINNLADV</sequence>
<dbReference type="Pfam" id="PF09976">
    <property type="entry name" value="TPR_21"/>
    <property type="match status" value="1"/>
</dbReference>
<gene>
    <name evidence="11" type="ORF">RICGR_0124</name>
</gene>
<keyword evidence="5 9" id="KW-0472">Membrane</keyword>
<keyword evidence="6" id="KW-0143">Chaperone</keyword>
<evidence type="ECO:0000256" key="5">
    <source>
        <dbReference type="ARBA" id="ARBA00023136"/>
    </source>
</evidence>
<evidence type="ECO:0000256" key="3">
    <source>
        <dbReference type="ARBA" id="ARBA00022692"/>
    </source>
</evidence>
<dbReference type="EMBL" id="AAQJ02000001">
    <property type="protein sequence ID" value="EDP45757.1"/>
    <property type="molecule type" value="Genomic_DNA"/>
</dbReference>
<dbReference type="STRING" id="59196.RICGR_0124"/>
<evidence type="ECO:0000256" key="6">
    <source>
        <dbReference type="ARBA" id="ARBA00023186"/>
    </source>
</evidence>
<dbReference type="AlphaFoldDB" id="A8PKJ9"/>
<dbReference type="PANTHER" id="PTHR38035">
    <property type="entry name" value="UPF0070 PROTEIN YFGM"/>
    <property type="match status" value="1"/>
</dbReference>
<keyword evidence="4 9" id="KW-1133">Transmembrane helix</keyword>
<evidence type="ECO:0000256" key="1">
    <source>
        <dbReference type="ARBA" id="ARBA00004401"/>
    </source>
</evidence>
<keyword evidence="12" id="KW-1185">Reference proteome</keyword>
<organism evidence="11 12">
    <name type="scientific">Rickettsiella grylli</name>
    <dbReference type="NCBI Taxonomy" id="59196"/>
    <lineage>
        <taxon>Bacteria</taxon>
        <taxon>Pseudomonadati</taxon>
        <taxon>Pseudomonadota</taxon>
        <taxon>Gammaproteobacteria</taxon>
        <taxon>Legionellales</taxon>
        <taxon>Coxiellaceae</taxon>
        <taxon>Rickettsiella</taxon>
    </lineage>
</organism>
<proteinExistence type="inferred from homology"/>
<comment type="similarity">
    <text evidence="7">Belongs to the YfgM family.</text>
</comment>
<reference evidence="11" key="1">
    <citation type="submission" date="2006-04" db="EMBL/GenBank/DDBJ databases">
        <authorList>
            <person name="Seshadri R."/>
            <person name="Federici B.A."/>
        </authorList>
    </citation>
    <scope>NUCLEOTIDE SEQUENCE [LARGE SCALE GENOMIC DNA]</scope>
</reference>
<evidence type="ECO:0000259" key="10">
    <source>
        <dbReference type="Pfam" id="PF09976"/>
    </source>
</evidence>